<feature type="transmembrane region" description="Helical" evidence="1">
    <location>
        <begin position="410"/>
        <end position="428"/>
    </location>
</feature>
<reference evidence="2 3" key="1">
    <citation type="journal article" date="2018" name="Int. J. Syst. Evol. Microbiol.">
        <title>Adhaeribacter swui sp. nov., isolated from wet mud.</title>
        <authorList>
            <person name="Kim D.U."/>
            <person name="Kim K.W."/>
            <person name="Kang M.S."/>
            <person name="Kim J.Y."/>
            <person name="Jang J.H."/>
            <person name="Kim M.K."/>
        </authorList>
    </citation>
    <scope>NUCLEOTIDE SEQUENCE [LARGE SCALE GENOMIC DNA]</scope>
    <source>
        <strain evidence="2 3">KCTC 52873</strain>
    </source>
</reference>
<proteinExistence type="predicted"/>
<dbReference type="GO" id="GO:0005886">
    <property type="term" value="C:plasma membrane"/>
    <property type="evidence" value="ECO:0007669"/>
    <property type="project" value="UniProtKB-SubCell"/>
</dbReference>
<feature type="transmembrane region" description="Helical" evidence="1">
    <location>
        <begin position="7"/>
        <end position="26"/>
    </location>
</feature>
<accession>A0A7G7GDX6</accession>
<gene>
    <name evidence="2" type="ORF">HUW51_22550</name>
</gene>
<feature type="transmembrane region" description="Helical" evidence="1">
    <location>
        <begin position="351"/>
        <end position="371"/>
    </location>
</feature>
<dbReference type="Proteomes" id="UP000515237">
    <property type="component" value="Chromosome"/>
</dbReference>
<organism evidence="2 3">
    <name type="scientific">Adhaeribacter swui</name>
    <dbReference type="NCBI Taxonomy" id="2086471"/>
    <lineage>
        <taxon>Bacteria</taxon>
        <taxon>Pseudomonadati</taxon>
        <taxon>Bacteroidota</taxon>
        <taxon>Cytophagia</taxon>
        <taxon>Cytophagales</taxon>
        <taxon>Hymenobacteraceae</taxon>
        <taxon>Adhaeribacter</taxon>
    </lineage>
</organism>
<keyword evidence="1" id="KW-0812">Transmembrane</keyword>
<name>A0A7G7GDX6_9BACT</name>
<feature type="transmembrane region" description="Helical" evidence="1">
    <location>
        <begin position="32"/>
        <end position="49"/>
    </location>
</feature>
<feature type="transmembrane region" description="Helical" evidence="1">
    <location>
        <begin position="258"/>
        <end position="277"/>
    </location>
</feature>
<feature type="transmembrane region" description="Helical" evidence="1">
    <location>
        <begin position="58"/>
        <end position="77"/>
    </location>
</feature>
<feature type="transmembrane region" description="Helical" evidence="1">
    <location>
        <begin position="155"/>
        <end position="173"/>
    </location>
</feature>
<evidence type="ECO:0000256" key="1">
    <source>
        <dbReference type="SAM" id="Phobius"/>
    </source>
</evidence>
<keyword evidence="1" id="KW-0472">Membrane</keyword>
<keyword evidence="1" id="KW-1133">Transmembrane helix</keyword>
<feature type="transmembrane region" description="Helical" evidence="1">
    <location>
        <begin position="194"/>
        <end position="220"/>
    </location>
</feature>
<evidence type="ECO:0000313" key="2">
    <source>
        <dbReference type="EMBL" id="QNF35360.1"/>
    </source>
</evidence>
<dbReference type="RefSeq" id="WP_185271851.1">
    <property type="nucleotide sequence ID" value="NZ_CP055156.1"/>
</dbReference>
<keyword evidence="3" id="KW-1185">Reference proteome</keyword>
<protein>
    <submittedName>
        <fullName evidence="2">DUF2029 domain-containing protein</fullName>
    </submittedName>
</protein>
<dbReference type="Pfam" id="PF26314">
    <property type="entry name" value="MptA_B_family"/>
    <property type="match status" value="1"/>
</dbReference>
<sequence>MERKTGISFYLWAFLAVVAYLGLGYLTQRTQFWQVAGWFALAFVAYYKLCRGSYSVKILLLTAVICRLLFLFAWPALSDDYFRFIWDGRLGLAGINPFEQLPSYYVSAPTKITGITPALFHRLNSPEYFSVYPPVCQFIFTAAAWLFPSKGGMVVFMRFVILLAELGNMWLLIKLLQKFKKSGNNVIWYALNPLVIVELTGNLHFEALVLFFLLSSLYLLTQQKMIGAGVLFSLAIGVKLLPLLVMPVLLARLGWRKFLVFGTVVSLTLVLLFLPYASEQLFRNLGESLNLYFQKFEFNASMYYLLRWLGFQLVGYNSIAIIGPFLSLLTCILVVILAYKSRKLSKGQIPIILLLAFSVYFFLATTVHPWYLTTLVALAVLTNYRFPVVWSGLAVLSYATYQTSAYHENLVLVAIEYCLVFGFLLFELQKHKFLKKYIIFILSNNLFFRTDFQHGPD</sequence>
<dbReference type="KEGG" id="aswu:HUW51_22550"/>
<dbReference type="EMBL" id="CP055156">
    <property type="protein sequence ID" value="QNF35360.1"/>
    <property type="molecule type" value="Genomic_DNA"/>
</dbReference>
<dbReference type="GO" id="GO:0016758">
    <property type="term" value="F:hexosyltransferase activity"/>
    <property type="evidence" value="ECO:0007669"/>
    <property type="project" value="InterPro"/>
</dbReference>
<feature type="transmembrane region" description="Helical" evidence="1">
    <location>
        <begin position="314"/>
        <end position="339"/>
    </location>
</feature>
<feature type="transmembrane region" description="Helical" evidence="1">
    <location>
        <begin position="226"/>
        <end position="251"/>
    </location>
</feature>
<evidence type="ECO:0000313" key="3">
    <source>
        <dbReference type="Proteomes" id="UP000515237"/>
    </source>
</evidence>
<dbReference type="AlphaFoldDB" id="A0A7G7GDX6"/>